<dbReference type="InterPro" id="IPR018152">
    <property type="entry name" value="SOD_Cu/Zn_BS"/>
</dbReference>
<accession>A0A6N1X243</accession>
<dbReference type="PROSITE" id="PS00087">
    <property type="entry name" value="SOD_CU_ZN_1"/>
    <property type="match status" value="1"/>
</dbReference>
<dbReference type="Proteomes" id="UP000509579">
    <property type="component" value="Chromosome"/>
</dbReference>
<dbReference type="CDD" id="cd00305">
    <property type="entry name" value="Cu-Zn_Superoxide_Dismutase"/>
    <property type="match status" value="1"/>
</dbReference>
<evidence type="ECO:0000259" key="5">
    <source>
        <dbReference type="Pfam" id="PF00080"/>
    </source>
</evidence>
<evidence type="ECO:0000313" key="7">
    <source>
        <dbReference type="Proteomes" id="UP000509579"/>
    </source>
</evidence>
<feature type="compositionally biased region" description="Basic and acidic residues" evidence="3">
    <location>
        <begin position="74"/>
        <end position="85"/>
    </location>
</feature>
<dbReference type="InterPro" id="IPR036423">
    <property type="entry name" value="SOD-like_Cu/Zn_dom_sf"/>
</dbReference>
<feature type="region of interest" description="Disordered" evidence="3">
    <location>
        <begin position="74"/>
        <end position="107"/>
    </location>
</feature>
<keyword evidence="2" id="KW-0186">Copper</keyword>
<comment type="function">
    <text evidence="2">Destroys radicals which are normally produced within the cells and which are toxic to biological systems.</text>
</comment>
<reference evidence="6 7" key="1">
    <citation type="submission" date="2020-06" db="EMBL/GenBank/DDBJ databases">
        <title>Acidovorax antarctica sp. nov., isolated from Corinth ice sheet soil, Antarctic Fields Peninsula.</title>
        <authorList>
            <person name="Xu Q."/>
            <person name="Peng F."/>
        </authorList>
    </citation>
    <scope>NUCLEOTIDE SEQUENCE [LARGE SCALE GENOMIC DNA]</scope>
    <source>
        <strain evidence="6 7">16-35-5</strain>
    </source>
</reference>
<name>A0A6N1X243_9BURK</name>
<dbReference type="Pfam" id="PF00080">
    <property type="entry name" value="Sod_Cu"/>
    <property type="match status" value="1"/>
</dbReference>
<dbReference type="SUPFAM" id="SSF49329">
    <property type="entry name" value="Cu,Zn superoxide dismutase-like"/>
    <property type="match status" value="1"/>
</dbReference>
<comment type="catalytic activity">
    <reaction evidence="2">
        <text>2 superoxide + 2 H(+) = H2O2 + O2</text>
        <dbReference type="Rhea" id="RHEA:20696"/>
        <dbReference type="ChEBI" id="CHEBI:15378"/>
        <dbReference type="ChEBI" id="CHEBI:15379"/>
        <dbReference type="ChEBI" id="CHEBI:16240"/>
        <dbReference type="ChEBI" id="CHEBI:18421"/>
        <dbReference type="EC" id="1.15.1.1"/>
    </reaction>
</comment>
<dbReference type="EC" id="1.15.1.1" evidence="2"/>
<dbReference type="AlphaFoldDB" id="A0A6N1X243"/>
<feature type="signal peptide" evidence="4">
    <location>
        <begin position="1"/>
        <end position="22"/>
    </location>
</feature>
<dbReference type="GO" id="GO:0004784">
    <property type="term" value="F:superoxide dismutase activity"/>
    <property type="evidence" value="ECO:0007669"/>
    <property type="project" value="UniProtKB-EC"/>
</dbReference>
<evidence type="ECO:0000256" key="4">
    <source>
        <dbReference type="SAM" id="SignalP"/>
    </source>
</evidence>
<keyword evidence="2" id="KW-0479">Metal-binding</keyword>
<keyword evidence="2" id="KW-0560">Oxidoreductase</keyword>
<dbReference type="RefSeq" id="WP_175504275.1">
    <property type="nucleotide sequence ID" value="NZ_CP054840.1"/>
</dbReference>
<dbReference type="Gene3D" id="2.60.40.200">
    <property type="entry name" value="Superoxide dismutase, copper/zinc binding domain"/>
    <property type="match status" value="1"/>
</dbReference>
<comment type="cofactor">
    <cofactor evidence="2">
        <name>Zn(2+)</name>
        <dbReference type="ChEBI" id="CHEBI:29105"/>
    </cofactor>
    <text evidence="2">Binds 1 zinc ion per subunit.</text>
</comment>
<evidence type="ECO:0000313" key="6">
    <source>
        <dbReference type="EMBL" id="QKV53469.1"/>
    </source>
</evidence>
<evidence type="ECO:0000256" key="1">
    <source>
        <dbReference type="ARBA" id="ARBA00010457"/>
    </source>
</evidence>
<evidence type="ECO:0000256" key="3">
    <source>
        <dbReference type="SAM" id="MobiDB-lite"/>
    </source>
</evidence>
<dbReference type="InterPro" id="IPR001424">
    <property type="entry name" value="SOD_Cu_Zn_dom"/>
</dbReference>
<feature type="compositionally biased region" description="Basic and acidic residues" evidence="3">
    <location>
        <begin position="96"/>
        <end position="107"/>
    </location>
</feature>
<proteinExistence type="inferred from homology"/>
<dbReference type="PROSITE" id="PS00332">
    <property type="entry name" value="SOD_CU_ZN_2"/>
    <property type="match status" value="1"/>
</dbReference>
<dbReference type="NCBIfam" id="NF007628">
    <property type="entry name" value="PRK10290.1"/>
    <property type="match status" value="1"/>
</dbReference>
<feature type="domain" description="Superoxide dismutase copper/zinc binding" evidence="5">
    <location>
        <begin position="42"/>
        <end position="174"/>
    </location>
</feature>
<feature type="chain" id="PRO_5026825629" description="Superoxide dismutase [Cu-Zn]" evidence="4">
    <location>
        <begin position="23"/>
        <end position="176"/>
    </location>
</feature>
<gene>
    <name evidence="6" type="ORF">HUK68_11530</name>
</gene>
<dbReference type="EMBL" id="CP054840">
    <property type="protein sequence ID" value="QKV53469.1"/>
    <property type="molecule type" value="Genomic_DNA"/>
</dbReference>
<comment type="similarity">
    <text evidence="1 2">Belongs to the Cu-Zn superoxide dismutase family.</text>
</comment>
<dbReference type="PANTHER" id="PTHR10003">
    <property type="entry name" value="SUPEROXIDE DISMUTASE CU-ZN -RELATED"/>
    <property type="match status" value="1"/>
</dbReference>
<dbReference type="GO" id="GO:0005507">
    <property type="term" value="F:copper ion binding"/>
    <property type="evidence" value="ECO:0007669"/>
    <property type="project" value="InterPro"/>
</dbReference>
<dbReference type="KEGG" id="aant:HUK68_11530"/>
<keyword evidence="4" id="KW-0732">Signal</keyword>
<protein>
    <recommendedName>
        <fullName evidence="2">Superoxide dismutase [Cu-Zn]</fullName>
        <ecNumber evidence="2">1.15.1.1</ecNumber>
    </recommendedName>
</protein>
<dbReference type="InterPro" id="IPR024134">
    <property type="entry name" value="SOD_Cu/Zn_/chaperone"/>
</dbReference>
<sequence>MKQISLLSCGLLMSFAALSAGAAERTVTLNTATANGEGPAVGTVRIVETSYGLAFYPDLKGLTAGQHGFHVHEKGSCAPTEKDGVKTPAGAAGGHYDPKGSGKHGEPWGDGHLGDLPALYVAADGTATSPVLAPRLKLADVSQRALMVHVGGDNHSDHPAPLGGGGARMACGVIPG</sequence>
<organism evidence="6 7">
    <name type="scientific">Comamonas antarctica</name>
    <dbReference type="NCBI Taxonomy" id="2743470"/>
    <lineage>
        <taxon>Bacteria</taxon>
        <taxon>Pseudomonadati</taxon>
        <taxon>Pseudomonadota</taxon>
        <taxon>Betaproteobacteria</taxon>
        <taxon>Burkholderiales</taxon>
        <taxon>Comamonadaceae</taxon>
        <taxon>Comamonas</taxon>
    </lineage>
</organism>
<evidence type="ECO:0000256" key="2">
    <source>
        <dbReference type="RuleBase" id="RU000393"/>
    </source>
</evidence>
<comment type="cofactor">
    <cofactor evidence="2">
        <name>Cu cation</name>
        <dbReference type="ChEBI" id="CHEBI:23378"/>
    </cofactor>
    <text evidence="2">Binds 1 copper ion per subunit.</text>
</comment>
<keyword evidence="7" id="KW-1185">Reference proteome</keyword>
<keyword evidence="2" id="KW-0862">Zinc</keyword>